<dbReference type="CDD" id="cd06664">
    <property type="entry name" value="IscU_like"/>
    <property type="match status" value="1"/>
</dbReference>
<sequence length="166" mass="17708">MPELRDLYQELIIDHGRRPRNYGALADANHRAEGFNPLCGDRITLFVKTREGVIEDVRFEGTGCAISTASASLMSEALKGRTEAEARALFDGFHALVTGEGAAQETPLGKLEVLAGVAEFPARVKCATLAWHTLLAALKDQSAPVSTEQDDPERADAAGTGRASDG</sequence>
<dbReference type="Gene3D" id="3.90.1010.10">
    <property type="match status" value="1"/>
</dbReference>
<dbReference type="RefSeq" id="WP_169206663.1">
    <property type="nucleotide sequence ID" value="NZ_CP059560.1"/>
</dbReference>
<feature type="region of interest" description="Disordered" evidence="1">
    <location>
        <begin position="141"/>
        <end position="166"/>
    </location>
</feature>
<dbReference type="InterPro" id="IPR002871">
    <property type="entry name" value="NIF_FeS_clus_asmbl_NifU_N"/>
</dbReference>
<gene>
    <name evidence="3" type="ORF">GPA26_12470</name>
</gene>
<dbReference type="EMBL" id="WTVR01000022">
    <property type="protein sequence ID" value="NMF89286.1"/>
    <property type="molecule type" value="Genomic_DNA"/>
</dbReference>
<evidence type="ECO:0000256" key="1">
    <source>
        <dbReference type="SAM" id="MobiDB-lite"/>
    </source>
</evidence>
<keyword evidence="4" id="KW-1185">Reference proteome</keyword>
<organism evidence="3 4">
    <name type="scientific">Aromatoleum petrolei</name>
    <dbReference type="NCBI Taxonomy" id="76116"/>
    <lineage>
        <taxon>Bacteria</taxon>
        <taxon>Pseudomonadati</taxon>
        <taxon>Pseudomonadota</taxon>
        <taxon>Betaproteobacteria</taxon>
        <taxon>Rhodocyclales</taxon>
        <taxon>Rhodocyclaceae</taxon>
        <taxon>Aromatoleum</taxon>
    </lineage>
</organism>
<reference evidence="3 4" key="1">
    <citation type="submission" date="2019-12" db="EMBL/GenBank/DDBJ databases">
        <title>Comparative genomics gives insights into the taxonomy of the Azoarcus-Aromatoleum group and reveals separate origins of nif in the plant-associated Azoarcus and non-plant-associated Aromatoleum sub-groups.</title>
        <authorList>
            <person name="Lafos M."/>
            <person name="Maluk M."/>
            <person name="Batista M."/>
            <person name="Junghare M."/>
            <person name="Carmona M."/>
            <person name="Faoro H."/>
            <person name="Cruz L.M."/>
            <person name="Battistoni F."/>
            <person name="De Souza E."/>
            <person name="Pedrosa F."/>
            <person name="Chen W.-M."/>
            <person name="Poole P.S."/>
            <person name="Dixon R.A."/>
            <person name="James E.K."/>
        </authorList>
    </citation>
    <scope>NUCLEOTIDE SEQUENCE [LARGE SCALE GENOMIC DNA]</scope>
    <source>
        <strain evidence="3 4">ToN1</strain>
    </source>
</reference>
<dbReference type="SUPFAM" id="SSF82649">
    <property type="entry name" value="SufE/NifU"/>
    <property type="match status" value="1"/>
</dbReference>
<feature type="domain" description="NIF system FeS cluster assembly NifU N-terminal" evidence="2">
    <location>
        <begin position="8"/>
        <end position="126"/>
    </location>
</feature>
<protein>
    <submittedName>
        <fullName evidence="3">SUF system NifU family Fe-S cluster assembly protein</fullName>
    </submittedName>
</protein>
<dbReference type="NCBIfam" id="TIGR01994">
    <property type="entry name" value="SUF_scaf_2"/>
    <property type="match status" value="1"/>
</dbReference>
<dbReference type="Pfam" id="PF01592">
    <property type="entry name" value="NifU_N"/>
    <property type="match status" value="1"/>
</dbReference>
<evidence type="ECO:0000313" key="4">
    <source>
        <dbReference type="Proteomes" id="UP000652074"/>
    </source>
</evidence>
<dbReference type="PANTHER" id="PTHR10093">
    <property type="entry name" value="IRON-SULFUR CLUSTER ASSEMBLY ENZYME NIFU HOMOLOG"/>
    <property type="match status" value="1"/>
</dbReference>
<proteinExistence type="predicted"/>
<comment type="caution">
    <text evidence="3">The sequence shown here is derived from an EMBL/GenBank/DDBJ whole genome shotgun (WGS) entry which is preliminary data.</text>
</comment>
<dbReference type="Proteomes" id="UP000652074">
    <property type="component" value="Unassembled WGS sequence"/>
</dbReference>
<evidence type="ECO:0000259" key="2">
    <source>
        <dbReference type="Pfam" id="PF01592"/>
    </source>
</evidence>
<name>A0ABX1MQ07_9RHOO</name>
<evidence type="ECO:0000313" key="3">
    <source>
        <dbReference type="EMBL" id="NMF89286.1"/>
    </source>
</evidence>
<accession>A0ABX1MQ07</accession>